<dbReference type="InterPro" id="IPR038389">
    <property type="entry name" value="PSMG2_sf"/>
</dbReference>
<feature type="coiled-coil region" evidence="1">
    <location>
        <begin position="203"/>
        <end position="233"/>
    </location>
</feature>
<dbReference type="Proteomes" id="UP000247586">
    <property type="component" value="Chromosome"/>
</dbReference>
<evidence type="ECO:0000313" key="3">
    <source>
        <dbReference type="Proteomes" id="UP000247586"/>
    </source>
</evidence>
<evidence type="ECO:0000313" key="2">
    <source>
        <dbReference type="EMBL" id="AWR99457.1"/>
    </source>
</evidence>
<proteinExistence type="predicted"/>
<dbReference type="GeneID" id="36835046"/>
<dbReference type="EMBL" id="CP029287">
    <property type="protein sequence ID" value="AWR99457.1"/>
    <property type="molecule type" value="Genomic_DNA"/>
</dbReference>
<protein>
    <submittedName>
        <fullName evidence="2">Carboxylate--amine ligase</fullName>
    </submittedName>
</protein>
<keyword evidence="1" id="KW-0175">Coiled coil</keyword>
<dbReference type="GO" id="GO:0016874">
    <property type="term" value="F:ligase activity"/>
    <property type="evidence" value="ECO:0007669"/>
    <property type="project" value="UniProtKB-KW"/>
</dbReference>
<reference evidence="3" key="3">
    <citation type="submission" date="2020-03" db="EMBL/GenBank/DDBJ databases">
        <title>Sequencing and Assembly of Multiple Reported Metal-Biooxidizing Members of the Extremely Thermoacidophilic Archaeal Family Sulfolobaceae.</title>
        <authorList>
            <person name="Counts J.A."/>
            <person name="Kelly R.M."/>
        </authorList>
    </citation>
    <scope>NUCLEOTIDE SEQUENCE [LARGE SCALE GENOMIC DNA]</scope>
    <source>
        <strain evidence="3">HO1-1</strain>
    </source>
</reference>
<sequence>MEDTKVVLKDITEDELRNSRFISGFRTLGEVGYLSVRHVVLSRKMRRVGFVITKYLRDVTFLDEYGVATPFELFYDDEFKVLVLLNHLLPFQREWSSFAHGLVKWLKKVQVKDAILIGGLDKRYKDVNEPIKWMKTSKSEIDLPYPMLNKQLIMVGPLALFTVYAEIEDLPATILLPYADRERLDPGAAAVAVETITNIIGFNVDTKELYEDAKRIEQELQKQLEMIQKELSKGGVDRHYM</sequence>
<reference evidence="2 3" key="1">
    <citation type="submission" date="2018-05" db="EMBL/GenBank/DDBJ databases">
        <title>Complete Genome Sequences of Extremely Thermoacidophilic, Metal-Mobilizing Type-Strain Members of the Archaeal Family Sulfolobaceae: Acidianus brierleyi DSM-1651T, Acidianus sulfidivorans DSM-18786T, Metallosphaera hakonensis DSM-7519T, and Metallosphaera prunae DSM-10039T.</title>
        <authorList>
            <person name="Counts J.A."/>
            <person name="Kelly R.M."/>
        </authorList>
    </citation>
    <scope>NUCLEOTIDE SEQUENCE [LARGE SCALE GENOMIC DNA]</scope>
    <source>
        <strain evidence="2 3">HO1-1</strain>
    </source>
</reference>
<dbReference type="OrthoDB" id="35908at2157"/>
<dbReference type="SUPFAM" id="SSF159659">
    <property type="entry name" value="Cgl1923-like"/>
    <property type="match status" value="1"/>
</dbReference>
<keyword evidence="3" id="KW-1185">Reference proteome</keyword>
<dbReference type="KEGG" id="mhk:DFR87_06850"/>
<dbReference type="PANTHER" id="PTHR35610">
    <property type="entry name" value="3-ISOPROPYLMALATE DEHYDRATASE-RELATED"/>
    <property type="match status" value="1"/>
</dbReference>
<organism evidence="2 3">
    <name type="scientific">Metallosphaera hakonensis JCM 8857 = DSM 7519</name>
    <dbReference type="NCBI Taxonomy" id="1293036"/>
    <lineage>
        <taxon>Archaea</taxon>
        <taxon>Thermoproteota</taxon>
        <taxon>Thermoprotei</taxon>
        <taxon>Sulfolobales</taxon>
        <taxon>Sulfolobaceae</taxon>
        <taxon>Metallosphaera</taxon>
    </lineage>
</organism>
<dbReference type="STRING" id="1293036.GCA_001315825_00403"/>
<keyword evidence="2" id="KW-0436">Ligase</keyword>
<dbReference type="Pfam" id="PF09754">
    <property type="entry name" value="PAC2"/>
    <property type="match status" value="1"/>
</dbReference>
<dbReference type="RefSeq" id="WP_110369198.1">
    <property type="nucleotide sequence ID" value="NZ_CP029287.2"/>
</dbReference>
<reference evidence="3" key="2">
    <citation type="submission" date="2020-03" db="EMBL/GenBank/DDBJ databases">
        <title>Complete Genome Sequences of Extremely Thermoacidophilic, Metal-Mobilizing Type-Strain Members of the Archaeal Family Sulfolobaceae: Acidianus brierleyi DSM-1651T, Acidianus sulfidivorans DSM-18786T, Metallosphaera hakonensis DSM-7519T, and Metallosphaera prunae DSM-10039T.</title>
        <authorList>
            <person name="Counts J.A."/>
            <person name="Kelly R.M."/>
        </authorList>
    </citation>
    <scope>NUCLEOTIDE SEQUENCE [LARGE SCALE GENOMIC DNA]</scope>
    <source>
        <strain evidence="3">HO1-1</strain>
    </source>
</reference>
<dbReference type="AlphaFoldDB" id="A0A2U9IUD0"/>
<gene>
    <name evidence="2" type="ORF">DFR87_06850</name>
</gene>
<evidence type="ECO:0000256" key="1">
    <source>
        <dbReference type="SAM" id="Coils"/>
    </source>
</evidence>
<name>A0A2U9IUD0_9CREN</name>
<accession>A0A2U9IUD0</accession>
<dbReference type="Gene3D" id="3.40.50.10900">
    <property type="entry name" value="PAC-like subunit"/>
    <property type="match status" value="1"/>
</dbReference>
<dbReference type="InterPro" id="IPR019151">
    <property type="entry name" value="Proteasome_assmbl_chaperone_2"/>
</dbReference>
<dbReference type="PANTHER" id="PTHR35610:SF3">
    <property type="entry name" value="PROTEASOME ASSEMBLY CHAPERONE FAMILY PROTEIN"/>
    <property type="match status" value="1"/>
</dbReference>